<dbReference type="GO" id="GO:0016491">
    <property type="term" value="F:oxidoreductase activity"/>
    <property type="evidence" value="ECO:0007669"/>
    <property type="project" value="UniProtKB-KW"/>
</dbReference>
<dbReference type="Pfam" id="PF01565">
    <property type="entry name" value="FAD_binding_4"/>
    <property type="match status" value="1"/>
</dbReference>
<keyword evidence="3" id="KW-0285">Flavoprotein</keyword>
<organism evidence="7 8">
    <name type="scientific">Ilumatobacter fluminis</name>
    <dbReference type="NCBI Taxonomy" id="467091"/>
    <lineage>
        <taxon>Bacteria</taxon>
        <taxon>Bacillati</taxon>
        <taxon>Actinomycetota</taxon>
        <taxon>Acidimicrobiia</taxon>
        <taxon>Acidimicrobiales</taxon>
        <taxon>Ilumatobacteraceae</taxon>
        <taxon>Ilumatobacter</taxon>
    </lineage>
</organism>
<dbReference type="PANTHER" id="PTHR43716">
    <property type="entry name" value="D-2-HYDROXYGLUTARATE DEHYDROGENASE, MITOCHONDRIAL"/>
    <property type="match status" value="1"/>
</dbReference>
<evidence type="ECO:0000256" key="2">
    <source>
        <dbReference type="ARBA" id="ARBA00008000"/>
    </source>
</evidence>
<dbReference type="EMBL" id="SOAU01000001">
    <property type="protein sequence ID" value="TDT15657.1"/>
    <property type="molecule type" value="Genomic_DNA"/>
</dbReference>
<dbReference type="AlphaFoldDB" id="A0A4R7HWZ3"/>
<dbReference type="InterPro" id="IPR016169">
    <property type="entry name" value="FAD-bd_PCMH_sub2"/>
</dbReference>
<dbReference type="SUPFAM" id="SSF56176">
    <property type="entry name" value="FAD-binding/transporter-associated domain-like"/>
    <property type="match status" value="1"/>
</dbReference>
<dbReference type="FunFam" id="1.10.45.10:FF:000001">
    <property type="entry name" value="D-lactate dehydrogenase mitochondrial"/>
    <property type="match status" value="1"/>
</dbReference>
<dbReference type="InterPro" id="IPR004113">
    <property type="entry name" value="FAD-bd_oxidored_4_C"/>
</dbReference>
<name>A0A4R7HWZ3_9ACTN</name>
<dbReference type="GO" id="GO:0071949">
    <property type="term" value="F:FAD binding"/>
    <property type="evidence" value="ECO:0007669"/>
    <property type="project" value="InterPro"/>
</dbReference>
<dbReference type="Gene3D" id="3.30.465.10">
    <property type="match status" value="1"/>
</dbReference>
<evidence type="ECO:0000259" key="6">
    <source>
        <dbReference type="PROSITE" id="PS51387"/>
    </source>
</evidence>
<evidence type="ECO:0000256" key="1">
    <source>
        <dbReference type="ARBA" id="ARBA00001974"/>
    </source>
</evidence>
<dbReference type="InterPro" id="IPR036318">
    <property type="entry name" value="FAD-bd_PCMH-like_sf"/>
</dbReference>
<proteinExistence type="inferred from homology"/>
<evidence type="ECO:0000256" key="3">
    <source>
        <dbReference type="ARBA" id="ARBA00022630"/>
    </source>
</evidence>
<evidence type="ECO:0000256" key="5">
    <source>
        <dbReference type="ARBA" id="ARBA00023002"/>
    </source>
</evidence>
<comment type="similarity">
    <text evidence="2">Belongs to the FAD-binding oxidoreductase/transferase type 4 family.</text>
</comment>
<accession>A0A4R7HWZ3</accession>
<dbReference type="OrthoDB" id="9770306at2"/>
<dbReference type="Gene3D" id="3.30.70.2740">
    <property type="match status" value="1"/>
</dbReference>
<dbReference type="InterPro" id="IPR006094">
    <property type="entry name" value="Oxid_FAD_bind_N"/>
</dbReference>
<evidence type="ECO:0000313" key="8">
    <source>
        <dbReference type="Proteomes" id="UP000294558"/>
    </source>
</evidence>
<dbReference type="Proteomes" id="UP000294558">
    <property type="component" value="Unassembled WGS sequence"/>
</dbReference>
<keyword evidence="5" id="KW-0560">Oxidoreductase</keyword>
<evidence type="ECO:0000313" key="7">
    <source>
        <dbReference type="EMBL" id="TDT15657.1"/>
    </source>
</evidence>
<dbReference type="InterPro" id="IPR016166">
    <property type="entry name" value="FAD-bd_PCMH"/>
</dbReference>
<keyword evidence="8" id="KW-1185">Reference proteome</keyword>
<dbReference type="Gene3D" id="1.10.45.10">
    <property type="entry name" value="Vanillyl-alcohol Oxidase, Chain A, domain 4"/>
    <property type="match status" value="1"/>
</dbReference>
<dbReference type="SUPFAM" id="SSF55103">
    <property type="entry name" value="FAD-linked oxidases, C-terminal domain"/>
    <property type="match status" value="1"/>
</dbReference>
<dbReference type="InterPro" id="IPR016171">
    <property type="entry name" value="Vanillyl_alc_oxidase_C-sub2"/>
</dbReference>
<dbReference type="InterPro" id="IPR016164">
    <property type="entry name" value="FAD-linked_Oxase-like_C"/>
</dbReference>
<dbReference type="Gene3D" id="3.30.70.2190">
    <property type="match status" value="1"/>
</dbReference>
<gene>
    <name evidence="7" type="ORF">BDK89_1233</name>
</gene>
<dbReference type="Pfam" id="PF02913">
    <property type="entry name" value="FAD-oxidase_C"/>
    <property type="match status" value="1"/>
</dbReference>
<dbReference type="InterPro" id="IPR051264">
    <property type="entry name" value="FAD-oxidored/transferase_4"/>
</dbReference>
<comment type="cofactor">
    <cofactor evidence="1">
        <name>FAD</name>
        <dbReference type="ChEBI" id="CHEBI:57692"/>
    </cofactor>
</comment>
<dbReference type="PANTHER" id="PTHR43716:SF1">
    <property type="entry name" value="D-2-HYDROXYGLUTARATE DEHYDROGENASE, MITOCHONDRIAL"/>
    <property type="match status" value="1"/>
</dbReference>
<reference evidence="7 8" key="1">
    <citation type="submission" date="2019-03" db="EMBL/GenBank/DDBJ databases">
        <title>Sequencing the genomes of 1000 actinobacteria strains.</title>
        <authorList>
            <person name="Klenk H.-P."/>
        </authorList>
    </citation>
    <scope>NUCLEOTIDE SEQUENCE [LARGE SCALE GENOMIC DNA]</scope>
    <source>
        <strain evidence="7 8">DSM 18936</strain>
    </source>
</reference>
<dbReference type="GO" id="GO:0022904">
    <property type="term" value="P:respiratory electron transport chain"/>
    <property type="evidence" value="ECO:0007669"/>
    <property type="project" value="TreeGrafter"/>
</dbReference>
<sequence>MTAIEALVAELGDGIVELHDISERYRTDWSGSSPTAPVALVRPRTTEQVSAALAICDRHGQTVVTQGGLTGLAGGAVPRPGDVALSLERMTGVDEIDPAAATMTVWAGTTLEAAQLAALDAGFELTYDLGARGTATVGGNVATNAGGNRVIRYGMTREHVLGLEGVLADGTVVSSLNKLLKNNAGYDLKQLFIGTEGTLGVVTRIVFRLRPAPASRTTALLACPDYDAVLSNLASFRRVPHLSAFEVMWPTYYDVIAERRGGVTPPIDIGAGRAAVVELSGDDPDGDLGLMESMIGQAIEQGTVTDAFLARSAADTEAIWAMREAGPTDGIVGLLHFDVGLPTGDIDRFVTTVEQRLAARWPDVVVYPFGHIADGNVHCNPTVGSDDPETVEQVDHVVYDTVAEFGGSVSAEHGIGTVKKPYLDRSRSATEIALMRRLKDALDPNGILNPGKVV</sequence>
<keyword evidence="4" id="KW-0274">FAD</keyword>
<comment type="caution">
    <text evidence="7">The sequence shown here is derived from an EMBL/GenBank/DDBJ whole genome shotgun (WGS) entry which is preliminary data.</text>
</comment>
<evidence type="ECO:0000256" key="4">
    <source>
        <dbReference type="ARBA" id="ARBA00022827"/>
    </source>
</evidence>
<dbReference type="RefSeq" id="WP_133868094.1">
    <property type="nucleotide sequence ID" value="NZ_SOAU01000001.1"/>
</dbReference>
<feature type="domain" description="FAD-binding PCMH-type" evidence="6">
    <location>
        <begin position="33"/>
        <end position="212"/>
    </location>
</feature>
<protein>
    <submittedName>
        <fullName evidence="7">FAD/FMN-containing dehydrogenase</fullName>
    </submittedName>
</protein>
<dbReference type="PROSITE" id="PS51387">
    <property type="entry name" value="FAD_PCMH"/>
    <property type="match status" value="1"/>
</dbReference>